<accession>A0AB34FLN6</accession>
<name>A0AB34FLN6_9HYPO</name>
<comment type="caution">
    <text evidence="1">The sequence shown here is derived from an EMBL/GenBank/DDBJ whole genome shotgun (WGS) entry which is preliminary data.</text>
</comment>
<organism evidence="1 2">
    <name type="scientific">Purpureocillium lavendulum</name>
    <dbReference type="NCBI Taxonomy" id="1247861"/>
    <lineage>
        <taxon>Eukaryota</taxon>
        <taxon>Fungi</taxon>
        <taxon>Dikarya</taxon>
        <taxon>Ascomycota</taxon>
        <taxon>Pezizomycotina</taxon>
        <taxon>Sordariomycetes</taxon>
        <taxon>Hypocreomycetidae</taxon>
        <taxon>Hypocreales</taxon>
        <taxon>Ophiocordycipitaceae</taxon>
        <taxon>Purpureocillium</taxon>
    </lineage>
</organism>
<dbReference type="PANTHER" id="PTHR38797">
    <property type="entry name" value="NUCLEAR PORE COMPLEX PROTEIN NUP85-RELATED"/>
    <property type="match status" value="1"/>
</dbReference>
<proteinExistence type="predicted"/>
<reference evidence="1" key="1">
    <citation type="submission" date="2023-01" db="EMBL/GenBank/DDBJ databases">
        <title>The growth and conidiation of Purpureocillium lavendulum are regulated by nitrogen source and histone H3K14 acetylation.</title>
        <authorList>
            <person name="Tang P."/>
            <person name="Han J."/>
            <person name="Zhang C."/>
            <person name="Tang P."/>
            <person name="Qi F."/>
            <person name="Zhang K."/>
            <person name="Liang L."/>
        </authorList>
    </citation>
    <scope>NUCLEOTIDE SEQUENCE</scope>
    <source>
        <strain evidence="1">YMF1.00683</strain>
    </source>
</reference>
<gene>
    <name evidence="1" type="ORF">O9K51_07923</name>
</gene>
<dbReference type="Pfam" id="PF12311">
    <property type="entry name" value="DUF3632"/>
    <property type="match status" value="1"/>
</dbReference>
<dbReference type="AlphaFoldDB" id="A0AB34FLN6"/>
<dbReference type="Proteomes" id="UP001163105">
    <property type="component" value="Unassembled WGS sequence"/>
</dbReference>
<dbReference type="PANTHER" id="PTHR38797:SF4">
    <property type="entry name" value="NUCLEAR PORE COMPLEX PROTEIN NUP85"/>
    <property type="match status" value="1"/>
</dbReference>
<evidence type="ECO:0000313" key="2">
    <source>
        <dbReference type="Proteomes" id="UP001163105"/>
    </source>
</evidence>
<dbReference type="InterPro" id="IPR022085">
    <property type="entry name" value="OpdG"/>
</dbReference>
<protein>
    <submittedName>
        <fullName evidence="1">MFS monocarboxylate transporter</fullName>
    </submittedName>
</protein>
<sequence length="303" mass="33363">MPPLNMAAAISLNLSDPDDCKAEVQIAGILQGLVNGSASPAAAARDIDKIIVDGCQQEAPNPSGWQKYLWDCLGKSAMVVPSNHPGQDSLISLLEELQRLPRHEVPEQVGDEVFQKELWTLTPENKYEGLEQWLWELDQGTFTATRQVEDSQTSAISYANFSAFLARLLASEVAEATRLSALIRPSPFATGNPLTSAAYTDVSEAARHYEPWACAAAQWILHAVDVLYEMCDKETIVEIGKQKWTLALWNGWRSRFETVATTEQFSSAARELASAALKKMAEAEKKGVVTNVVDKFGFMSLKE</sequence>
<dbReference type="InterPro" id="IPR053204">
    <property type="entry name" value="Oxopyrrolidines_Biosynth-assoc"/>
</dbReference>
<keyword evidence="2" id="KW-1185">Reference proteome</keyword>
<evidence type="ECO:0000313" key="1">
    <source>
        <dbReference type="EMBL" id="KAJ6440032.1"/>
    </source>
</evidence>
<dbReference type="EMBL" id="JAQHRD010000006">
    <property type="protein sequence ID" value="KAJ6440032.1"/>
    <property type="molecule type" value="Genomic_DNA"/>
</dbReference>